<evidence type="ECO:0000313" key="1">
    <source>
        <dbReference type="EMBL" id="CAG8780267.1"/>
    </source>
</evidence>
<comment type="caution">
    <text evidence="1">The sequence shown here is derived from an EMBL/GenBank/DDBJ whole genome shotgun (WGS) entry which is preliminary data.</text>
</comment>
<sequence length="93" mass="10463">MSFDYISSYAPTNEVMEDTNLSESSNSSLIETTTNINVELGVNLLGQDLELSVGDSYQSWDLAEAYLNNYAKTKGFSLRRKRVETNDNGEIRQ</sequence>
<feature type="non-terminal residue" evidence="1">
    <location>
        <position position="93"/>
    </location>
</feature>
<protein>
    <submittedName>
        <fullName evidence="1">4643_t:CDS:1</fullName>
    </submittedName>
</protein>
<accession>A0ACA9R770</accession>
<dbReference type="EMBL" id="CAJVPW010059979">
    <property type="protein sequence ID" value="CAG8780267.1"/>
    <property type="molecule type" value="Genomic_DNA"/>
</dbReference>
<dbReference type="Proteomes" id="UP000789366">
    <property type="component" value="Unassembled WGS sequence"/>
</dbReference>
<proteinExistence type="predicted"/>
<organism evidence="1 2">
    <name type="scientific">Cetraspora pellucida</name>
    <dbReference type="NCBI Taxonomy" id="1433469"/>
    <lineage>
        <taxon>Eukaryota</taxon>
        <taxon>Fungi</taxon>
        <taxon>Fungi incertae sedis</taxon>
        <taxon>Mucoromycota</taxon>
        <taxon>Glomeromycotina</taxon>
        <taxon>Glomeromycetes</taxon>
        <taxon>Diversisporales</taxon>
        <taxon>Gigasporaceae</taxon>
        <taxon>Cetraspora</taxon>
    </lineage>
</organism>
<keyword evidence="2" id="KW-1185">Reference proteome</keyword>
<reference evidence="1" key="1">
    <citation type="submission" date="2021-06" db="EMBL/GenBank/DDBJ databases">
        <authorList>
            <person name="Kallberg Y."/>
            <person name="Tangrot J."/>
            <person name="Rosling A."/>
        </authorList>
    </citation>
    <scope>NUCLEOTIDE SEQUENCE</scope>
    <source>
        <strain evidence="1">28 12/20/2015</strain>
    </source>
</reference>
<evidence type="ECO:0000313" key="2">
    <source>
        <dbReference type="Proteomes" id="UP000789366"/>
    </source>
</evidence>
<name>A0ACA9R770_9GLOM</name>
<gene>
    <name evidence="1" type="ORF">SPELUC_LOCUS16361</name>
</gene>